<dbReference type="SUPFAM" id="SSF53254">
    <property type="entry name" value="Phosphoglycerate mutase-like"/>
    <property type="match status" value="1"/>
</dbReference>
<protein>
    <recommendedName>
        <fullName evidence="2">Phosphoglycerate mutase</fullName>
    </recommendedName>
</protein>
<dbReference type="AlphaFoldDB" id="A0A455VQ32"/>
<accession>A0A455VQ32</accession>
<name>A0A455VQ32_ENTAS</name>
<dbReference type="Pfam" id="PF00300">
    <property type="entry name" value="His_Phos_1"/>
    <property type="match status" value="1"/>
</dbReference>
<organism evidence="1">
    <name type="scientific">Enterobacter asburiae</name>
    <dbReference type="NCBI Taxonomy" id="61645"/>
    <lineage>
        <taxon>Bacteria</taxon>
        <taxon>Pseudomonadati</taxon>
        <taxon>Pseudomonadota</taxon>
        <taxon>Gammaproteobacteria</taxon>
        <taxon>Enterobacterales</taxon>
        <taxon>Enterobacteriaceae</taxon>
        <taxon>Enterobacter</taxon>
        <taxon>Enterobacter cloacae complex</taxon>
    </lineage>
</organism>
<proteinExistence type="predicted"/>
<reference evidence="1" key="1">
    <citation type="submission" date="2019-03" db="EMBL/GenBank/DDBJ databases">
        <title>Complete genome sequences of Enterobacter asburiae str. MRY18-106 isolated from a patient in Japan.</title>
        <authorList>
            <person name="Sekizuka T."/>
            <person name="Matsui M."/>
            <person name="Takara T."/>
            <person name="Uechi A."/>
            <person name="Harakuni M."/>
            <person name="Kimura T."/>
            <person name="Suzuki S."/>
            <person name="Kuroda M."/>
        </authorList>
    </citation>
    <scope>NUCLEOTIDE SEQUENCE</scope>
    <source>
        <strain evidence="1">MRY18-106</strain>
    </source>
</reference>
<dbReference type="InterPro" id="IPR029033">
    <property type="entry name" value="His_PPase_superfam"/>
</dbReference>
<dbReference type="InterPro" id="IPR013078">
    <property type="entry name" value="His_Pase_superF_clade-1"/>
</dbReference>
<evidence type="ECO:0000313" key="1">
    <source>
        <dbReference type="EMBL" id="BBI95469.1"/>
    </source>
</evidence>
<sequence length="230" mass="25545">MKIFHRLISLLSPLQVQTHQNGWVKNLIRSRYSASDEGMMGDKKHMEIILMRHGEPHYRGAPKVSCREMAEWIDSYNLSSTGSDRPPEMAQIQAYRALAFLSSPLPRALSSLKTLGCEPGVIDDVFREAELPVFRIPGLRLSPFYWAVLFRVLWLCGLSGEAECVSIAKKRAAKAAEILVTAAKGSDGPVLLMGHGIINRFIAKELIASGWKEQTRTGKGYWGAGVYSVV</sequence>
<gene>
    <name evidence="1" type="ORF">MRY18106EAS_20010</name>
</gene>
<evidence type="ECO:0008006" key="2">
    <source>
        <dbReference type="Google" id="ProtNLM"/>
    </source>
</evidence>
<dbReference type="Gene3D" id="3.40.50.1240">
    <property type="entry name" value="Phosphoglycerate mutase-like"/>
    <property type="match status" value="1"/>
</dbReference>
<dbReference type="EMBL" id="AP019533">
    <property type="protein sequence ID" value="BBI95469.1"/>
    <property type="molecule type" value="Genomic_DNA"/>
</dbReference>